<evidence type="ECO:0000256" key="2">
    <source>
        <dbReference type="ARBA" id="ARBA00010991"/>
    </source>
</evidence>
<evidence type="ECO:0000256" key="4">
    <source>
        <dbReference type="ARBA" id="ARBA00023204"/>
    </source>
</evidence>
<protein>
    <submittedName>
        <fullName evidence="6">Uncharacterized protein</fullName>
    </submittedName>
</protein>
<dbReference type="GO" id="GO:0000077">
    <property type="term" value="P:DNA damage checkpoint signaling"/>
    <property type="evidence" value="ECO:0007669"/>
    <property type="project" value="InterPro"/>
</dbReference>
<evidence type="ECO:0000256" key="3">
    <source>
        <dbReference type="ARBA" id="ARBA00022763"/>
    </source>
</evidence>
<comment type="caution">
    <text evidence="6">The sequence shown here is derived from an EMBL/GenBank/DDBJ whole genome shotgun (WGS) entry which is preliminary data.</text>
</comment>
<dbReference type="Gene3D" id="3.70.10.10">
    <property type="match status" value="1"/>
</dbReference>
<accession>A0AAW1QS16</accession>
<comment type="similarity">
    <text evidence="2">Belongs to the rad1 family.</text>
</comment>
<keyword evidence="3" id="KW-0227">DNA damage</keyword>
<dbReference type="InterPro" id="IPR003021">
    <property type="entry name" value="Rad1_Rec1_Rad17"/>
</dbReference>
<sequence length="301" mass="33072">MEEQACLKVSNVRALVTVLQAIKASIKQNCRLCMAADGVTVRWEDDSKSLQSSVFMRAGLFADYQLPAGRMEFGLTFSLLMDALNVFASGLGAELVLRYPGANSELVCEMTEAAEATTVCTYAQLNTINMPQAVDLSDSWQDPSSWFLMPGLLLKEALEDLEWAAAGGHVKLDMQRDSQRITISAESVNGEMRVELPQDSLAGFSCAQEQLQFSYKYKHMRTAFTHIPHQKETPDVSTKVTLDADGLMKVTHMMSMQSLHEQNISNIGSLPFSGGSQRGPGNSAVVQFLVLPEDDAIPEHE</sequence>
<reference evidence="6 7" key="1">
    <citation type="journal article" date="2024" name="Nat. Commun.">
        <title>Phylogenomics reveals the evolutionary origins of lichenization in chlorophyte algae.</title>
        <authorList>
            <person name="Puginier C."/>
            <person name="Libourel C."/>
            <person name="Otte J."/>
            <person name="Skaloud P."/>
            <person name="Haon M."/>
            <person name="Grisel S."/>
            <person name="Petersen M."/>
            <person name="Berrin J.G."/>
            <person name="Delaux P.M."/>
            <person name="Dal Grande F."/>
            <person name="Keller J."/>
        </authorList>
    </citation>
    <scope>NUCLEOTIDE SEQUENCE [LARGE SCALE GENOMIC DNA]</scope>
    <source>
        <strain evidence="6 7">SAG 2043</strain>
    </source>
</reference>
<dbReference type="PRINTS" id="PR01245">
    <property type="entry name" value="RAD1REC1"/>
</dbReference>
<dbReference type="GO" id="GO:0030896">
    <property type="term" value="C:checkpoint clamp complex"/>
    <property type="evidence" value="ECO:0007669"/>
    <property type="project" value="TreeGrafter"/>
</dbReference>
<gene>
    <name evidence="6" type="ORF">WJX72_009731</name>
</gene>
<dbReference type="PANTHER" id="PTHR10870:SF0">
    <property type="entry name" value="CELL CYCLE CHECKPOINT PROTEIN RAD1"/>
    <property type="match status" value="1"/>
</dbReference>
<organism evidence="6 7">
    <name type="scientific">[Myrmecia] bisecta</name>
    <dbReference type="NCBI Taxonomy" id="41462"/>
    <lineage>
        <taxon>Eukaryota</taxon>
        <taxon>Viridiplantae</taxon>
        <taxon>Chlorophyta</taxon>
        <taxon>core chlorophytes</taxon>
        <taxon>Trebouxiophyceae</taxon>
        <taxon>Trebouxiales</taxon>
        <taxon>Trebouxiaceae</taxon>
        <taxon>Myrmecia</taxon>
    </lineage>
</organism>
<evidence type="ECO:0000313" key="6">
    <source>
        <dbReference type="EMBL" id="KAK9824366.1"/>
    </source>
</evidence>
<evidence type="ECO:0000256" key="1">
    <source>
        <dbReference type="ARBA" id="ARBA00004123"/>
    </source>
</evidence>
<evidence type="ECO:0000256" key="5">
    <source>
        <dbReference type="ARBA" id="ARBA00023242"/>
    </source>
</evidence>
<keyword evidence="4" id="KW-0234">DNA repair</keyword>
<keyword evidence="5" id="KW-0539">Nucleus</keyword>
<comment type="subcellular location">
    <subcellularLocation>
        <location evidence="1">Nucleus</location>
    </subcellularLocation>
</comment>
<dbReference type="Proteomes" id="UP001489004">
    <property type="component" value="Unassembled WGS sequence"/>
</dbReference>
<name>A0AAW1QS16_9CHLO</name>
<dbReference type="PANTHER" id="PTHR10870">
    <property type="entry name" value="CELL CYCLE CHECKPOINT PROTEIN RAD1"/>
    <property type="match status" value="1"/>
</dbReference>
<keyword evidence="7" id="KW-1185">Reference proteome</keyword>
<dbReference type="EMBL" id="JALJOR010000002">
    <property type="protein sequence ID" value="KAK9824366.1"/>
    <property type="molecule type" value="Genomic_DNA"/>
</dbReference>
<evidence type="ECO:0000313" key="7">
    <source>
        <dbReference type="Proteomes" id="UP001489004"/>
    </source>
</evidence>
<proteinExistence type="inferred from homology"/>
<dbReference type="Pfam" id="PF02144">
    <property type="entry name" value="Rad1"/>
    <property type="match status" value="1"/>
</dbReference>
<dbReference type="GO" id="GO:0006281">
    <property type="term" value="P:DNA repair"/>
    <property type="evidence" value="ECO:0007669"/>
    <property type="project" value="UniProtKB-KW"/>
</dbReference>
<dbReference type="AlphaFoldDB" id="A0AAW1QS16"/>